<dbReference type="Pfam" id="PF10153">
    <property type="entry name" value="Efg1"/>
    <property type="match status" value="1"/>
</dbReference>
<sequence>MSNKRPRDEPHTHPSRLALVPPDSNQQRPTKRPRKEKPAHIKGASFKKAHTVHDLKARIRSLRRGLEHNDALPATIREEKERALRSAETELGETERRKRRSEVIGRWHKVRFFERQRAGKRVKFLRKRVQEVAEAERGGGGEARGVLERLLGEAEVDVMYAVYFPLEREYVPLFPRKKKMDGDRDETAGGSPEADGEAKEGFTRLGDREMWERVRQCVVDGTLEALREGKLDQAEDVADSRVVERLEIQKKKNRKDGAKDAVPKKTKSQQKALAKAELVVGNRRERRKAAAAAAPLESDDGSDAGFFDEG</sequence>
<evidence type="ECO:0000256" key="3">
    <source>
        <dbReference type="ARBA" id="ARBA00006916"/>
    </source>
</evidence>
<dbReference type="Proteomes" id="UP001274830">
    <property type="component" value="Unassembled WGS sequence"/>
</dbReference>
<evidence type="ECO:0000256" key="9">
    <source>
        <dbReference type="SAM" id="MobiDB-lite"/>
    </source>
</evidence>
<evidence type="ECO:0000256" key="8">
    <source>
        <dbReference type="ARBA" id="ARBA00023242"/>
    </source>
</evidence>
<evidence type="ECO:0000256" key="5">
    <source>
        <dbReference type="ARBA" id="ARBA00019827"/>
    </source>
</evidence>
<keyword evidence="7" id="KW-0175">Coiled coil</keyword>
<evidence type="ECO:0000256" key="2">
    <source>
        <dbReference type="ARBA" id="ARBA00004604"/>
    </source>
</evidence>
<organism evidence="10 11">
    <name type="scientific">Recurvomyces mirabilis</name>
    <dbReference type="NCBI Taxonomy" id="574656"/>
    <lineage>
        <taxon>Eukaryota</taxon>
        <taxon>Fungi</taxon>
        <taxon>Dikarya</taxon>
        <taxon>Ascomycota</taxon>
        <taxon>Pezizomycotina</taxon>
        <taxon>Dothideomycetes</taxon>
        <taxon>Dothideomycetidae</taxon>
        <taxon>Mycosphaerellales</taxon>
        <taxon>Teratosphaeriaceae</taxon>
        <taxon>Recurvomyces</taxon>
    </lineage>
</organism>
<feature type="compositionally biased region" description="Basic and acidic residues" evidence="9">
    <location>
        <begin position="242"/>
        <end position="263"/>
    </location>
</feature>
<feature type="region of interest" description="Disordered" evidence="9">
    <location>
        <begin position="178"/>
        <end position="202"/>
    </location>
</feature>
<evidence type="ECO:0000256" key="6">
    <source>
        <dbReference type="ARBA" id="ARBA00022552"/>
    </source>
</evidence>
<evidence type="ECO:0000313" key="10">
    <source>
        <dbReference type="EMBL" id="KAK3670219.1"/>
    </source>
</evidence>
<feature type="region of interest" description="Disordered" evidence="9">
    <location>
        <begin position="242"/>
        <end position="310"/>
    </location>
</feature>
<comment type="subcellular location">
    <subcellularLocation>
        <location evidence="2">Nucleus</location>
        <location evidence="2">Nucleolus</location>
    </subcellularLocation>
</comment>
<dbReference type="PANTHER" id="PTHR33911:SF1">
    <property type="entry name" value="RRNA-PROCESSING PROTEIN EFG1"/>
    <property type="match status" value="1"/>
</dbReference>
<dbReference type="AlphaFoldDB" id="A0AAE0TNR8"/>
<keyword evidence="6" id="KW-0698">rRNA processing</keyword>
<dbReference type="PANTHER" id="PTHR33911">
    <property type="entry name" value="RRNA-PROCESSING PROTEIN EFG1"/>
    <property type="match status" value="1"/>
</dbReference>
<dbReference type="GO" id="GO:0030688">
    <property type="term" value="C:preribosome, small subunit precursor"/>
    <property type="evidence" value="ECO:0007669"/>
    <property type="project" value="TreeGrafter"/>
</dbReference>
<gene>
    <name evidence="10" type="ORF">LTR78_009874</name>
</gene>
<feature type="compositionally biased region" description="Acidic residues" evidence="9">
    <location>
        <begin position="297"/>
        <end position="310"/>
    </location>
</feature>
<evidence type="ECO:0000256" key="7">
    <source>
        <dbReference type="ARBA" id="ARBA00023054"/>
    </source>
</evidence>
<dbReference type="EMBL" id="JAUTXT010000060">
    <property type="protein sequence ID" value="KAK3670219.1"/>
    <property type="molecule type" value="Genomic_DNA"/>
</dbReference>
<keyword evidence="11" id="KW-1185">Reference proteome</keyword>
<dbReference type="InterPro" id="IPR050786">
    <property type="entry name" value="EFG1_rRNA-proc"/>
</dbReference>
<evidence type="ECO:0000313" key="11">
    <source>
        <dbReference type="Proteomes" id="UP001274830"/>
    </source>
</evidence>
<comment type="caution">
    <text evidence="10">The sequence shown here is derived from an EMBL/GenBank/DDBJ whole genome shotgun (WGS) entry which is preliminary data.</text>
</comment>
<name>A0AAE0TNR8_9PEZI</name>
<reference evidence="10" key="1">
    <citation type="submission" date="2023-07" db="EMBL/GenBank/DDBJ databases">
        <title>Black Yeasts Isolated from many extreme environments.</title>
        <authorList>
            <person name="Coleine C."/>
            <person name="Stajich J.E."/>
            <person name="Selbmann L."/>
        </authorList>
    </citation>
    <scope>NUCLEOTIDE SEQUENCE</scope>
    <source>
        <strain evidence="10">CCFEE 5485</strain>
    </source>
</reference>
<comment type="similarity">
    <text evidence="3">Belongs to the EFG1 family.</text>
</comment>
<protein>
    <recommendedName>
        <fullName evidence="4">rRNA-processing protein EFG1</fullName>
    </recommendedName>
    <alternativeName>
        <fullName evidence="5">rRNA-processing protein efg1</fullName>
    </alternativeName>
</protein>
<proteinExistence type="inferred from homology"/>
<dbReference type="GO" id="GO:0000462">
    <property type="term" value="P:maturation of SSU-rRNA from tricistronic rRNA transcript (SSU-rRNA, 5.8S rRNA, LSU-rRNA)"/>
    <property type="evidence" value="ECO:0007669"/>
    <property type="project" value="TreeGrafter"/>
</dbReference>
<evidence type="ECO:0000256" key="1">
    <source>
        <dbReference type="ARBA" id="ARBA00002773"/>
    </source>
</evidence>
<dbReference type="InterPro" id="IPR019310">
    <property type="entry name" value="Efg1"/>
</dbReference>
<keyword evidence="8" id="KW-0539">Nucleus</keyword>
<evidence type="ECO:0000256" key="4">
    <source>
        <dbReference type="ARBA" id="ARBA00018689"/>
    </source>
</evidence>
<feature type="compositionally biased region" description="Basic and acidic residues" evidence="9">
    <location>
        <begin position="1"/>
        <end position="12"/>
    </location>
</feature>
<dbReference type="GO" id="GO:0005730">
    <property type="term" value="C:nucleolus"/>
    <property type="evidence" value="ECO:0007669"/>
    <property type="project" value="UniProtKB-SubCell"/>
</dbReference>
<accession>A0AAE0TNR8</accession>
<comment type="function">
    <text evidence="1">Involved in rRNA processing.</text>
</comment>
<feature type="region of interest" description="Disordered" evidence="9">
    <location>
        <begin position="1"/>
        <end position="51"/>
    </location>
</feature>